<dbReference type="GO" id="GO:0004826">
    <property type="term" value="F:phenylalanine-tRNA ligase activity"/>
    <property type="evidence" value="ECO:0007669"/>
    <property type="project" value="UniProtKB-EC"/>
</dbReference>
<evidence type="ECO:0000313" key="8">
    <source>
        <dbReference type="EMBL" id="KAA6390506.1"/>
    </source>
</evidence>
<keyword evidence="4" id="KW-0067">ATP-binding</keyword>
<evidence type="ECO:0000256" key="4">
    <source>
        <dbReference type="ARBA" id="ARBA00022840"/>
    </source>
</evidence>
<organism evidence="8 9">
    <name type="scientific">Streblomastix strix</name>
    <dbReference type="NCBI Taxonomy" id="222440"/>
    <lineage>
        <taxon>Eukaryota</taxon>
        <taxon>Metamonada</taxon>
        <taxon>Preaxostyla</taxon>
        <taxon>Oxymonadida</taxon>
        <taxon>Streblomastigidae</taxon>
        <taxon>Streblomastix</taxon>
    </lineage>
</organism>
<protein>
    <recommendedName>
        <fullName evidence="1">phenylalanine--tRNA ligase</fullName>
        <ecNumber evidence="1">6.1.1.20</ecNumber>
    </recommendedName>
</protein>
<dbReference type="GO" id="GO:0005829">
    <property type="term" value="C:cytosol"/>
    <property type="evidence" value="ECO:0007669"/>
    <property type="project" value="TreeGrafter"/>
</dbReference>
<dbReference type="EC" id="6.1.1.20" evidence="1"/>
<evidence type="ECO:0000313" key="9">
    <source>
        <dbReference type="Proteomes" id="UP000324800"/>
    </source>
</evidence>
<comment type="caution">
    <text evidence="8">The sequence shown here is derived from an EMBL/GenBank/DDBJ whole genome shotgun (WGS) entry which is preliminary data.</text>
</comment>
<keyword evidence="2 8" id="KW-0436">Ligase</keyword>
<dbReference type="PANTHER" id="PTHR11538:SF40">
    <property type="entry name" value="PHENYLALANINE--TRNA LIGASE ALPHA SUBUNIT"/>
    <property type="match status" value="1"/>
</dbReference>
<evidence type="ECO:0000259" key="7">
    <source>
        <dbReference type="PROSITE" id="PS50862"/>
    </source>
</evidence>
<dbReference type="PANTHER" id="PTHR11538">
    <property type="entry name" value="PHENYLALANYL-TRNA SYNTHETASE"/>
    <property type="match status" value="1"/>
</dbReference>
<dbReference type="EMBL" id="SNRW01003196">
    <property type="protein sequence ID" value="KAA6390506.1"/>
    <property type="molecule type" value="Genomic_DNA"/>
</dbReference>
<evidence type="ECO:0000256" key="3">
    <source>
        <dbReference type="ARBA" id="ARBA00022741"/>
    </source>
</evidence>
<reference evidence="8 9" key="1">
    <citation type="submission" date="2019-03" db="EMBL/GenBank/DDBJ databases">
        <title>Single cell metagenomics reveals metabolic interactions within the superorganism composed of flagellate Streblomastix strix and complex community of Bacteroidetes bacteria on its surface.</title>
        <authorList>
            <person name="Treitli S.C."/>
            <person name="Kolisko M."/>
            <person name="Husnik F."/>
            <person name="Keeling P."/>
            <person name="Hampl V."/>
        </authorList>
    </citation>
    <scope>NUCLEOTIDE SEQUENCE [LARGE SCALE GENOMIC DNA]</scope>
    <source>
        <strain evidence="8">ST1C</strain>
    </source>
</reference>
<dbReference type="PROSITE" id="PS50862">
    <property type="entry name" value="AA_TRNA_LIGASE_II"/>
    <property type="match status" value="1"/>
</dbReference>
<accession>A0A5J4W784</accession>
<dbReference type="GO" id="GO:0009328">
    <property type="term" value="C:phenylalanine-tRNA ligase complex"/>
    <property type="evidence" value="ECO:0007669"/>
    <property type="project" value="TreeGrafter"/>
</dbReference>
<evidence type="ECO:0000256" key="1">
    <source>
        <dbReference type="ARBA" id="ARBA00012814"/>
    </source>
</evidence>
<feature type="domain" description="Aminoacyl-transfer RNA synthetases class-II family profile" evidence="7">
    <location>
        <begin position="416"/>
        <end position="534"/>
    </location>
</feature>
<evidence type="ECO:0000256" key="6">
    <source>
        <dbReference type="ARBA" id="ARBA00023146"/>
    </source>
</evidence>
<dbReference type="InterPro" id="IPR006195">
    <property type="entry name" value="aa-tRNA-synth_II"/>
</dbReference>
<dbReference type="GO" id="GO:0000049">
    <property type="term" value="F:tRNA binding"/>
    <property type="evidence" value="ECO:0007669"/>
    <property type="project" value="InterPro"/>
</dbReference>
<dbReference type="GO" id="GO:0006432">
    <property type="term" value="P:phenylalanyl-tRNA aminoacylation"/>
    <property type="evidence" value="ECO:0007669"/>
    <property type="project" value="TreeGrafter"/>
</dbReference>
<evidence type="ECO:0000256" key="2">
    <source>
        <dbReference type="ARBA" id="ARBA00022598"/>
    </source>
</evidence>
<dbReference type="SUPFAM" id="SSF55681">
    <property type="entry name" value="Class II aaRS and biotin synthetases"/>
    <property type="match status" value="2"/>
</dbReference>
<dbReference type="InterPro" id="IPR002319">
    <property type="entry name" value="Phenylalanyl-tRNA_Synthase"/>
</dbReference>
<proteinExistence type="predicted"/>
<dbReference type="GO" id="GO:0005524">
    <property type="term" value="F:ATP binding"/>
    <property type="evidence" value="ECO:0007669"/>
    <property type="project" value="UniProtKB-KW"/>
</dbReference>
<sequence>MAKKEAPSDLIGKFRIALLETLKKNESIENVLDLLPEVRQQWKELEPALKSFVSKDYVESQVRNFAQYSLTDEGSLLDLIISGKITVDQNSKPQIVEGEQTRDLTQDELNTYTKEIQNNVIEVTGTPHTIKFTRNYDKKVRNTLKLFNEQLRDKIVNKNDIKAALKTISQTKMDLTKEADLTQISVKRGKQFIQFTAVDPVSLTNDMLRSGEWNSVPLKQKNFTIPSELPLQGKLHPLVEMRSQFRRILLNLGFTEMFTRRYVESSFWNFDTLFQPQAHPCRDQHDTFFVAHGGDIQEQIQDGIPESFQGFALANNMASSELINRVRSAHEQGGEVAGGSIGLRYKWNPLEAQKLIMRTHTTAISTHTLATLNSGLQRIWNEQGNGDEWTHQEGGIQIKEQQQKNEHKWERGRLAKFFSIDRVFRNETLDRTHLAEFHQLEGFVVGEGLHVGHLMGIIAEFFAQIGLTEIRFQPTYNPYTEPSLEIYAVHPVLQKEIEIGNSGVFREEVMIPLGLPKGVRAIAWGLSLERPAMIQTRLQEISELIGHRVDMRWVESSALKLLHK</sequence>
<dbReference type="Gene3D" id="3.30.930.10">
    <property type="entry name" value="Bira Bifunctional Protein, Domain 2"/>
    <property type="match status" value="1"/>
</dbReference>
<dbReference type="InterPro" id="IPR045864">
    <property type="entry name" value="aa-tRNA-synth_II/BPL/LPL"/>
</dbReference>
<name>A0A5J4W784_9EUKA</name>
<keyword evidence="6" id="KW-0030">Aminoacyl-tRNA synthetase</keyword>
<evidence type="ECO:0000256" key="5">
    <source>
        <dbReference type="ARBA" id="ARBA00022917"/>
    </source>
</evidence>
<gene>
    <name evidence="8" type="ORF">EZS28_013966</name>
</gene>
<dbReference type="AlphaFoldDB" id="A0A5J4W784"/>
<keyword evidence="5" id="KW-0648">Protein biosynthesis</keyword>
<keyword evidence="3" id="KW-0547">Nucleotide-binding</keyword>
<dbReference type="Pfam" id="PF01409">
    <property type="entry name" value="tRNA-synt_2d"/>
    <property type="match status" value="2"/>
</dbReference>
<dbReference type="Proteomes" id="UP000324800">
    <property type="component" value="Unassembled WGS sequence"/>
</dbReference>
<dbReference type="OrthoDB" id="238316at2759"/>